<comment type="catalytic activity">
    <reaction evidence="11">
        <text>isopentenyl diphosphate = dimethylallyl diphosphate</text>
        <dbReference type="Rhea" id="RHEA:23284"/>
        <dbReference type="ChEBI" id="CHEBI:57623"/>
        <dbReference type="ChEBI" id="CHEBI:128769"/>
        <dbReference type="EC" id="5.3.3.2"/>
    </reaction>
</comment>
<dbReference type="PANTHER" id="PTHR43665">
    <property type="entry name" value="ISOPENTENYL-DIPHOSPHATE DELTA-ISOMERASE"/>
    <property type="match status" value="1"/>
</dbReference>
<keyword evidence="7 11" id="KW-0521">NADP</keyword>
<evidence type="ECO:0000256" key="7">
    <source>
        <dbReference type="ARBA" id="ARBA00022857"/>
    </source>
</evidence>
<name>A0A2A5RN63_9LACT</name>
<keyword evidence="8 11" id="KW-0414">Isoprene biosynthesis</keyword>
<comment type="subunit">
    <text evidence="10 11">Homooctamer. Dimer of tetramers.</text>
</comment>
<evidence type="ECO:0000256" key="12">
    <source>
        <dbReference type="SAM" id="Coils"/>
    </source>
</evidence>
<dbReference type="GO" id="GO:0004452">
    <property type="term" value="F:isopentenyl-diphosphate delta-isomerase activity"/>
    <property type="evidence" value="ECO:0007669"/>
    <property type="project" value="UniProtKB-UniRule"/>
</dbReference>
<dbReference type="SUPFAM" id="SSF51395">
    <property type="entry name" value="FMN-linked oxidoreductases"/>
    <property type="match status" value="1"/>
</dbReference>
<dbReference type="GO" id="GO:0005737">
    <property type="term" value="C:cytoplasm"/>
    <property type="evidence" value="ECO:0007669"/>
    <property type="project" value="UniProtKB-SubCell"/>
</dbReference>
<comment type="caution">
    <text evidence="11">Lacks conserved residue(s) required for the propagation of feature annotation.</text>
</comment>
<sequence>MGLKNWRFKEQWPEFSGLKFSDVRLIPQGLPELALSEIDLSVQLFGYQFAFPFYIEAMTGGSTLGTSINEQLAEVAAQQSLALAVGSQSVAIKFPELAADYRKLRRINPNGFMFANLGAHHNLESAKKAVDMLEANALELHINVAQELTMKNSEGDRSFYWLENINEIANKLDVPVIVKEVGFGFSQEMYRQLAQTEIAAINIGGKGGTNFAWIEHERGGEFKLDDYGLTTVESLLEAEISGNRKDLIATGGIQDAQEIIKSQMLGAKLVSSAGFMLHTLRSETDGVQALNRNIEQWKEELRRFYLLQGARDLSQLQTRELLMSPNAQLFSDVRKKSQIDYLVKSK</sequence>
<comment type="similarity">
    <text evidence="11">Belongs to the IPP isomerase type 2 family.</text>
</comment>
<comment type="cofactor">
    <cofactor evidence="1 11">
        <name>FMN</name>
        <dbReference type="ChEBI" id="CHEBI:58210"/>
    </cofactor>
</comment>
<dbReference type="GO" id="GO:0008299">
    <property type="term" value="P:isoprenoid biosynthetic process"/>
    <property type="evidence" value="ECO:0007669"/>
    <property type="project" value="UniProtKB-UniRule"/>
</dbReference>
<evidence type="ECO:0000256" key="2">
    <source>
        <dbReference type="ARBA" id="ARBA00022490"/>
    </source>
</evidence>
<evidence type="ECO:0000256" key="1">
    <source>
        <dbReference type="ARBA" id="ARBA00001917"/>
    </source>
</evidence>
<protein>
    <recommendedName>
        <fullName evidence="11">Isopentenyl-diphosphate delta-isomerase</fullName>
        <shortName evidence="11">IPP isomerase</shortName>
        <ecNumber evidence="11">5.3.3.2</ecNumber>
    </recommendedName>
    <alternativeName>
        <fullName evidence="11">Isopentenyl diphosphate:dimethylallyl diphosphate isomerase</fullName>
    </alternativeName>
    <alternativeName>
        <fullName evidence="11">Isopentenyl pyrophosphate isomerase</fullName>
    </alternativeName>
    <alternativeName>
        <fullName evidence="11">Type 2 isopentenyl diphosphate isomerase</fullName>
        <shortName evidence="11">IDI-2</shortName>
    </alternativeName>
</protein>
<comment type="cofactor">
    <cofactor evidence="11">
        <name>Mg(2+)</name>
        <dbReference type="ChEBI" id="CHEBI:18420"/>
    </cofactor>
</comment>
<evidence type="ECO:0000256" key="9">
    <source>
        <dbReference type="ARBA" id="ARBA00023235"/>
    </source>
</evidence>
<dbReference type="InterPro" id="IPR011179">
    <property type="entry name" value="IPdP_isomerase"/>
</dbReference>
<gene>
    <name evidence="11" type="primary">fni</name>
    <name evidence="14" type="ORF">RT41_GL001157</name>
</gene>
<dbReference type="PIRSF" id="PIRSF003314">
    <property type="entry name" value="IPP_isomerase"/>
    <property type="match status" value="1"/>
</dbReference>
<feature type="domain" description="FMN-dependent dehydrogenase" evidence="13">
    <location>
        <begin position="144"/>
        <end position="319"/>
    </location>
</feature>
<dbReference type="Proteomes" id="UP000218181">
    <property type="component" value="Unassembled WGS sequence"/>
</dbReference>
<dbReference type="EMBL" id="JXJU01000003">
    <property type="protein sequence ID" value="PCS00775.1"/>
    <property type="molecule type" value="Genomic_DNA"/>
</dbReference>
<dbReference type="STRING" id="1291764.GCA_001311235_00652"/>
<dbReference type="GO" id="GO:0070402">
    <property type="term" value="F:NADPH binding"/>
    <property type="evidence" value="ECO:0007669"/>
    <property type="project" value="UniProtKB-UniRule"/>
</dbReference>
<accession>A0A2A5RN63</accession>
<dbReference type="InterPro" id="IPR013785">
    <property type="entry name" value="Aldolase_TIM"/>
</dbReference>
<dbReference type="AlphaFoldDB" id="A0A2A5RN63"/>
<feature type="binding site" evidence="11">
    <location>
        <begin position="57"/>
        <end position="59"/>
    </location>
    <ligand>
        <name>FMN</name>
        <dbReference type="ChEBI" id="CHEBI:58210"/>
    </ligand>
</feature>
<feature type="binding site" evidence="11">
    <location>
        <position position="87"/>
    </location>
    <ligand>
        <name>FMN</name>
        <dbReference type="ChEBI" id="CHEBI:58210"/>
    </ligand>
</feature>
<dbReference type="Gene3D" id="3.20.20.70">
    <property type="entry name" value="Aldolase class I"/>
    <property type="match status" value="1"/>
</dbReference>
<dbReference type="HAMAP" id="MF_00354">
    <property type="entry name" value="Idi_2"/>
    <property type="match status" value="1"/>
</dbReference>
<evidence type="ECO:0000313" key="14">
    <source>
        <dbReference type="EMBL" id="PCS00775.1"/>
    </source>
</evidence>
<dbReference type="NCBIfam" id="TIGR02151">
    <property type="entry name" value="IPP_isom_2"/>
    <property type="match status" value="1"/>
</dbReference>
<keyword evidence="6 11" id="KW-0460">Magnesium</keyword>
<reference evidence="14 15" key="1">
    <citation type="submission" date="2014-12" db="EMBL/GenBank/DDBJ databases">
        <title>Draft genome sequences of 10 type strains of Lactococcus.</title>
        <authorList>
            <person name="Sun Z."/>
            <person name="Zhong Z."/>
            <person name="Liu W."/>
            <person name="Zhang W."/>
            <person name="Zhang H."/>
        </authorList>
    </citation>
    <scope>NUCLEOTIDE SEQUENCE [LARGE SCALE GENOMIC DNA]</scope>
    <source>
        <strain evidence="14 15">JCM 16395</strain>
    </source>
</reference>
<comment type="subcellular location">
    <subcellularLocation>
        <location evidence="11">Cytoplasm</location>
    </subcellularLocation>
</comment>
<evidence type="ECO:0000256" key="11">
    <source>
        <dbReference type="HAMAP-Rule" id="MF_00354"/>
    </source>
</evidence>
<evidence type="ECO:0000256" key="6">
    <source>
        <dbReference type="ARBA" id="ARBA00022842"/>
    </source>
</evidence>
<dbReference type="CDD" id="cd02811">
    <property type="entry name" value="IDI-2_FMN"/>
    <property type="match status" value="1"/>
</dbReference>
<dbReference type="InterPro" id="IPR000262">
    <property type="entry name" value="FMN-dep_DH"/>
</dbReference>
<feature type="binding site" evidence="11">
    <location>
        <position position="179"/>
    </location>
    <ligand>
        <name>FMN</name>
        <dbReference type="ChEBI" id="CHEBI:58210"/>
    </ligand>
</feature>
<keyword evidence="15" id="KW-1185">Reference proteome</keyword>
<keyword evidence="3 11" id="KW-0285">Flavoprotein</keyword>
<feature type="coiled-coil region" evidence="12">
    <location>
        <begin position="280"/>
        <end position="307"/>
    </location>
</feature>
<dbReference type="GO" id="GO:0016491">
    <property type="term" value="F:oxidoreductase activity"/>
    <property type="evidence" value="ECO:0007669"/>
    <property type="project" value="InterPro"/>
</dbReference>
<keyword evidence="12" id="KW-0175">Coiled coil</keyword>
<feature type="binding site" evidence="11">
    <location>
        <position position="147"/>
    </location>
    <ligand>
        <name>Mg(2+)</name>
        <dbReference type="ChEBI" id="CHEBI:18420"/>
    </ligand>
</feature>
<dbReference type="Pfam" id="PF01070">
    <property type="entry name" value="FMN_dh"/>
    <property type="match status" value="1"/>
</dbReference>
<evidence type="ECO:0000259" key="13">
    <source>
        <dbReference type="Pfam" id="PF01070"/>
    </source>
</evidence>
<keyword evidence="5 11" id="KW-0479">Metal-binding</keyword>
<evidence type="ECO:0000313" key="15">
    <source>
        <dbReference type="Proteomes" id="UP000218181"/>
    </source>
</evidence>
<evidence type="ECO:0000256" key="5">
    <source>
        <dbReference type="ARBA" id="ARBA00022723"/>
    </source>
</evidence>
<comment type="cofactor">
    <cofactor evidence="11">
        <name>NADPH</name>
        <dbReference type="ChEBI" id="CHEBI:57783"/>
    </cofactor>
</comment>
<feature type="binding site" evidence="11">
    <location>
        <position position="116"/>
    </location>
    <ligand>
        <name>FMN</name>
        <dbReference type="ChEBI" id="CHEBI:58210"/>
    </ligand>
</feature>
<dbReference type="GO" id="GO:0010181">
    <property type="term" value="F:FMN binding"/>
    <property type="evidence" value="ECO:0007669"/>
    <property type="project" value="UniProtKB-UniRule"/>
</dbReference>
<comment type="caution">
    <text evidence="14">The sequence shown here is derived from an EMBL/GenBank/DDBJ whole genome shotgun (WGS) entry which is preliminary data.</text>
</comment>
<feature type="binding site" evidence="11">
    <location>
        <position position="209"/>
    </location>
    <ligand>
        <name>FMN</name>
        <dbReference type="ChEBI" id="CHEBI:58210"/>
    </ligand>
</feature>
<dbReference type="EC" id="5.3.3.2" evidence="11"/>
<feature type="binding site" evidence="11">
    <location>
        <begin position="273"/>
        <end position="274"/>
    </location>
    <ligand>
        <name>FMN</name>
        <dbReference type="ChEBI" id="CHEBI:58210"/>
    </ligand>
</feature>
<evidence type="ECO:0000256" key="4">
    <source>
        <dbReference type="ARBA" id="ARBA00022643"/>
    </source>
</evidence>
<keyword evidence="4 11" id="KW-0288">FMN</keyword>
<proteinExistence type="inferred from homology"/>
<evidence type="ECO:0000256" key="8">
    <source>
        <dbReference type="ARBA" id="ARBA00023229"/>
    </source>
</evidence>
<organism evidence="14 15">
    <name type="scientific">Lactococcus fujiensis JCM 16395</name>
    <dbReference type="NCBI Taxonomy" id="1291764"/>
    <lineage>
        <taxon>Bacteria</taxon>
        <taxon>Bacillati</taxon>
        <taxon>Bacillota</taxon>
        <taxon>Bacilli</taxon>
        <taxon>Lactobacillales</taxon>
        <taxon>Streptococcaceae</taxon>
        <taxon>Lactococcus</taxon>
    </lineage>
</organism>
<dbReference type="GO" id="GO:0000287">
    <property type="term" value="F:magnesium ion binding"/>
    <property type="evidence" value="ECO:0007669"/>
    <property type="project" value="UniProtKB-UniRule"/>
</dbReference>
<comment type="function">
    <text evidence="11">Involved in the biosynthesis of isoprenoids. Catalyzes the 1,3-allylic rearrangement of the homoallylic substrate isopentenyl (IPP) to its allylic isomer, dimethylallyl diphosphate (DMAPP).</text>
</comment>
<dbReference type="PANTHER" id="PTHR43665:SF1">
    <property type="entry name" value="ISOPENTENYL-DIPHOSPHATE DELTA-ISOMERASE"/>
    <property type="match status" value="1"/>
</dbReference>
<keyword evidence="9 11" id="KW-0413">Isomerase</keyword>
<evidence type="ECO:0000256" key="3">
    <source>
        <dbReference type="ARBA" id="ARBA00022630"/>
    </source>
</evidence>
<evidence type="ECO:0000256" key="10">
    <source>
        <dbReference type="ARBA" id="ARBA00025810"/>
    </source>
</evidence>
<keyword evidence="2 11" id="KW-0963">Cytoplasm</keyword>
<feature type="binding site" evidence="11">
    <location>
        <position position="146"/>
    </location>
    <ligand>
        <name>substrate</name>
    </ligand>
</feature>